<gene>
    <name evidence="2" type="ORF">TCIL3000_0_46500</name>
</gene>
<evidence type="ECO:0000313" key="2">
    <source>
        <dbReference type="EMBL" id="CCD13966.1"/>
    </source>
</evidence>
<accession>F9W9R1</accession>
<evidence type="ECO:0000256" key="1">
    <source>
        <dbReference type="SAM" id="MobiDB-lite"/>
    </source>
</evidence>
<reference evidence="2 3" key="2">
    <citation type="journal article" date="2012" name="Proc. Natl. Acad. Sci. U.S.A.">
        <title>Antigenic diversity is generated by distinct evolutionary mechanisms in African trypanosome species.</title>
        <authorList>
            <person name="Jackson A.P."/>
            <person name="Berry A."/>
            <person name="Aslett M."/>
            <person name="Allison H.C."/>
            <person name="Burton P."/>
            <person name="Vavrova-Anderson J."/>
            <person name="Brown R."/>
            <person name="Browne H."/>
            <person name="Corton N."/>
            <person name="Hauser H."/>
            <person name="Gamble J."/>
            <person name="Gilderthorp R."/>
            <person name="Marcello L."/>
            <person name="McQuillan J."/>
            <person name="Otto T.D."/>
            <person name="Quail M.A."/>
            <person name="Sanders M.J."/>
            <person name="van Tonder A."/>
            <person name="Ginger M.L."/>
            <person name="Field M.C."/>
            <person name="Barry J.D."/>
            <person name="Hertz-Fowler C."/>
            <person name="Berriman M."/>
        </authorList>
    </citation>
    <scope>NUCLEOTIDE SEQUENCE [LARGE SCALE GENOMIC DNA]</scope>
    <source>
        <strain evidence="2 3">IL3000</strain>
    </source>
</reference>
<feature type="region of interest" description="Disordered" evidence="1">
    <location>
        <begin position="167"/>
        <end position="227"/>
    </location>
</feature>
<comment type="caution">
    <text evidence="2">The sequence shown here is derived from an EMBL/GenBank/DDBJ whole genome shotgun (WGS) entry which is preliminary data.</text>
</comment>
<protein>
    <submittedName>
        <fullName evidence="2">WGS project CAEQ00000000 data, annotated contig 1888</fullName>
    </submittedName>
</protein>
<sequence length="325" mass="35590">MALSSGSFPNFFPSLNGSNMHCFPDDTLTPLLSMRYEDGFMDPEPNNGSPSSMCNTPSFRFHNGLAWVENWQLSSSNLLPPTDYSAATGLSRTPSSFSTLRYSHDPYGVQGSSTQLPLPPVSGMIGRAPSPTGCASPFTHGGYGGEAALAFPPGAPPMALITGPPVAEHLQMGPGPRGATEVRGRRRGRMRDRDRGRAVRCLADAPPPTSMRYFPPPPPQCPDSTSPLRISQEALVRIATRWYQRTIACEQSYAGRLQPNCGAPTSMMVMRPQHMTGSLPVTLCPRMEFTPQFTFDHWLRAAGQWWDTVIRPLTAEYRLPPPYGF</sequence>
<organism evidence="2 3">
    <name type="scientific">Trypanosoma congolense (strain IL3000)</name>
    <dbReference type="NCBI Taxonomy" id="1068625"/>
    <lineage>
        <taxon>Eukaryota</taxon>
        <taxon>Discoba</taxon>
        <taxon>Euglenozoa</taxon>
        <taxon>Kinetoplastea</taxon>
        <taxon>Metakinetoplastina</taxon>
        <taxon>Trypanosomatida</taxon>
        <taxon>Trypanosomatidae</taxon>
        <taxon>Trypanosoma</taxon>
        <taxon>Nannomonas</taxon>
    </lineage>
</organism>
<name>F9W9R1_TRYCI</name>
<keyword evidence="3" id="KW-1185">Reference proteome</keyword>
<evidence type="ECO:0000313" key="3">
    <source>
        <dbReference type="Proteomes" id="UP000000702"/>
    </source>
</evidence>
<dbReference type="VEuPathDB" id="TriTrypDB:TcIL3000_0_46500"/>
<reference evidence="3" key="1">
    <citation type="submission" date="2011-07" db="EMBL/GenBank/DDBJ databases">
        <title>Divergent evolution of antigenic variation in African trypanosomes.</title>
        <authorList>
            <person name="Jackson A.P."/>
            <person name="Berry A."/>
            <person name="Allison H.C."/>
            <person name="Burton P."/>
            <person name="Anderson J."/>
            <person name="Aslett M."/>
            <person name="Brown R."/>
            <person name="Corton N."/>
            <person name="Harris D."/>
            <person name="Hauser H."/>
            <person name="Gamble J."/>
            <person name="Gilderthorp R."/>
            <person name="McQuillan J."/>
            <person name="Quail M.A."/>
            <person name="Sanders M."/>
            <person name="Van Tonder A."/>
            <person name="Ginger M.L."/>
            <person name="Donelson J.E."/>
            <person name="Field M.C."/>
            <person name="Barry J.D."/>
            <person name="Berriman M."/>
            <person name="Hertz-Fowler C."/>
        </authorList>
    </citation>
    <scope>NUCLEOTIDE SEQUENCE [LARGE SCALE GENOMIC DNA]</scope>
    <source>
        <strain evidence="3">IL3000</strain>
    </source>
</reference>
<dbReference type="Proteomes" id="UP000000702">
    <property type="component" value="Unassembled WGS sequence"/>
</dbReference>
<dbReference type="AlphaFoldDB" id="F9W9R1"/>
<feature type="compositionally biased region" description="Pro residues" evidence="1">
    <location>
        <begin position="205"/>
        <end position="221"/>
    </location>
</feature>
<proteinExistence type="predicted"/>
<dbReference type="OMA" id="WQLSSSN"/>
<dbReference type="EMBL" id="CAEQ01001339">
    <property type="protein sequence ID" value="CCD13966.1"/>
    <property type="molecule type" value="Genomic_DNA"/>
</dbReference>